<proteinExistence type="predicted"/>
<organism evidence="1 2">
    <name type="scientific">Blattamonas nauphoetae</name>
    <dbReference type="NCBI Taxonomy" id="2049346"/>
    <lineage>
        <taxon>Eukaryota</taxon>
        <taxon>Metamonada</taxon>
        <taxon>Preaxostyla</taxon>
        <taxon>Oxymonadida</taxon>
        <taxon>Blattamonas</taxon>
    </lineage>
</organism>
<evidence type="ECO:0000313" key="2">
    <source>
        <dbReference type="Proteomes" id="UP001281761"/>
    </source>
</evidence>
<sequence>MTVATGNEGGGAAIFLHRSSSSLTITACFFHKCTCTGDGDDGEQSTSGITSTPTIKSVTVSFNGNEATVKVETTKPIKGTMAILLNGSNVPRLVHVVFGDDKTSSNLGTIVVSSGENEILPRADYVFRSAAVTGYRIIVSLGPFILEASSTLKDWNTTSIVVSGVNMKKGSYWMLVEKGGKEWNITLTHSDSTTLIGTATLYQSTAKDRQEWSTEYEVTKVMWIDLDGLTSEEVTLSNTITSQRQLNRLESHQLPVL</sequence>
<protein>
    <submittedName>
        <fullName evidence="1">Uncharacterized protein</fullName>
    </submittedName>
</protein>
<reference evidence="1 2" key="1">
    <citation type="journal article" date="2022" name="bioRxiv">
        <title>Genomics of Preaxostyla Flagellates Illuminates Evolutionary Transitions and the Path Towards Mitochondrial Loss.</title>
        <authorList>
            <person name="Novak L.V.F."/>
            <person name="Treitli S.C."/>
            <person name="Pyrih J."/>
            <person name="Halakuc P."/>
            <person name="Pipaliya S.V."/>
            <person name="Vacek V."/>
            <person name="Brzon O."/>
            <person name="Soukal P."/>
            <person name="Eme L."/>
            <person name="Dacks J.B."/>
            <person name="Karnkowska A."/>
            <person name="Elias M."/>
            <person name="Hampl V."/>
        </authorList>
    </citation>
    <scope>NUCLEOTIDE SEQUENCE [LARGE SCALE GENOMIC DNA]</scope>
    <source>
        <strain evidence="1">NAU3</strain>
        <tissue evidence="1">Gut</tissue>
    </source>
</reference>
<evidence type="ECO:0000313" key="1">
    <source>
        <dbReference type="EMBL" id="KAK2942416.1"/>
    </source>
</evidence>
<gene>
    <name evidence="1" type="ORF">BLNAU_22649</name>
</gene>
<keyword evidence="2" id="KW-1185">Reference proteome</keyword>
<accession>A0ABQ9WVG2</accession>
<dbReference type="Proteomes" id="UP001281761">
    <property type="component" value="Unassembled WGS sequence"/>
</dbReference>
<name>A0ABQ9WVG2_9EUKA</name>
<dbReference type="EMBL" id="JARBJD010000409">
    <property type="protein sequence ID" value="KAK2942416.1"/>
    <property type="molecule type" value="Genomic_DNA"/>
</dbReference>
<comment type="caution">
    <text evidence="1">The sequence shown here is derived from an EMBL/GenBank/DDBJ whole genome shotgun (WGS) entry which is preliminary data.</text>
</comment>